<dbReference type="PROSITE" id="PS50297">
    <property type="entry name" value="ANK_REP_REGION"/>
    <property type="match status" value="1"/>
</dbReference>
<feature type="compositionally biased region" description="Basic and acidic residues" evidence="9">
    <location>
        <begin position="1"/>
        <end position="10"/>
    </location>
</feature>
<proteinExistence type="predicted"/>
<reference evidence="12" key="1">
    <citation type="submission" date="2021-01" db="EMBL/GenBank/DDBJ databases">
        <authorList>
            <person name="Corre E."/>
            <person name="Pelletier E."/>
            <person name="Niang G."/>
            <person name="Scheremetjew M."/>
            <person name="Finn R."/>
            <person name="Kale V."/>
            <person name="Holt S."/>
            <person name="Cochrane G."/>
            <person name="Meng A."/>
            <person name="Brown T."/>
            <person name="Cohen L."/>
        </authorList>
    </citation>
    <scope>NUCLEOTIDE SEQUENCE</scope>
    <source>
        <strain evidence="12">NY070348D</strain>
    </source>
</reference>
<dbReference type="SUPFAM" id="SSF58038">
    <property type="entry name" value="SNARE fusion complex"/>
    <property type="match status" value="1"/>
</dbReference>
<evidence type="ECO:0000256" key="4">
    <source>
        <dbReference type="ARBA" id="ARBA00022833"/>
    </source>
</evidence>
<dbReference type="InterPro" id="IPR000306">
    <property type="entry name" value="Znf_FYVE"/>
</dbReference>
<accession>A0A7S2WMD2</accession>
<evidence type="ECO:0000259" key="10">
    <source>
        <dbReference type="PROSITE" id="PS50178"/>
    </source>
</evidence>
<dbReference type="SUPFAM" id="SSF48403">
    <property type="entry name" value="Ankyrin repeat"/>
    <property type="match status" value="1"/>
</dbReference>
<dbReference type="InterPro" id="IPR042855">
    <property type="entry name" value="V_SNARE_CC"/>
</dbReference>
<feature type="compositionally biased region" description="Acidic residues" evidence="9">
    <location>
        <begin position="216"/>
        <end position="234"/>
    </location>
</feature>
<feature type="domain" description="FYVE-type" evidence="10">
    <location>
        <begin position="618"/>
        <end position="684"/>
    </location>
</feature>
<dbReference type="PROSITE" id="PS50178">
    <property type="entry name" value="ZF_FYVE"/>
    <property type="match status" value="1"/>
</dbReference>
<feature type="compositionally biased region" description="Polar residues" evidence="9">
    <location>
        <begin position="87"/>
        <end position="96"/>
    </location>
</feature>
<dbReference type="PROSITE" id="PS50892">
    <property type="entry name" value="V_SNARE"/>
    <property type="match status" value="1"/>
</dbReference>
<dbReference type="SMART" id="SM00064">
    <property type="entry name" value="FYVE"/>
    <property type="match status" value="1"/>
</dbReference>
<keyword evidence="4" id="KW-0862">Zinc</keyword>
<feature type="domain" description="V-SNARE coiled-coil homology" evidence="11">
    <location>
        <begin position="729"/>
        <end position="789"/>
    </location>
</feature>
<evidence type="ECO:0000313" key="12">
    <source>
        <dbReference type="EMBL" id="CAD9696470.1"/>
    </source>
</evidence>
<dbReference type="Gene3D" id="1.25.40.20">
    <property type="entry name" value="Ankyrin repeat-containing domain"/>
    <property type="match status" value="2"/>
</dbReference>
<keyword evidence="5 6" id="KW-0040">ANK repeat</keyword>
<organism evidence="12">
    <name type="scientific">Mucochytrium quahogii</name>
    <dbReference type="NCBI Taxonomy" id="96639"/>
    <lineage>
        <taxon>Eukaryota</taxon>
        <taxon>Sar</taxon>
        <taxon>Stramenopiles</taxon>
        <taxon>Bigyra</taxon>
        <taxon>Labyrinthulomycetes</taxon>
        <taxon>Thraustochytrida</taxon>
        <taxon>Thraustochytriidae</taxon>
        <taxon>Mucochytrium</taxon>
    </lineage>
</organism>
<dbReference type="SMART" id="SM00248">
    <property type="entry name" value="ANK"/>
    <property type="match status" value="6"/>
</dbReference>
<feature type="region of interest" description="Disordered" evidence="9">
    <location>
        <begin position="216"/>
        <end position="237"/>
    </location>
</feature>
<dbReference type="PANTHER" id="PTHR24171">
    <property type="entry name" value="ANKYRIN REPEAT DOMAIN-CONTAINING PROTEIN 39-RELATED"/>
    <property type="match status" value="1"/>
</dbReference>
<evidence type="ECO:0000256" key="2">
    <source>
        <dbReference type="ARBA" id="ARBA00022737"/>
    </source>
</evidence>
<keyword evidence="2" id="KW-0677">Repeat</keyword>
<dbReference type="Gene3D" id="1.20.5.110">
    <property type="match status" value="1"/>
</dbReference>
<dbReference type="Pfam" id="PF00957">
    <property type="entry name" value="Synaptobrevin"/>
    <property type="match status" value="1"/>
</dbReference>
<dbReference type="CDD" id="cd15873">
    <property type="entry name" value="R-SNARE_STXBP5_6"/>
    <property type="match status" value="1"/>
</dbReference>
<dbReference type="AlphaFoldDB" id="A0A7S2WMD2"/>
<dbReference type="InterPro" id="IPR017455">
    <property type="entry name" value="Znf_FYVE-rel"/>
</dbReference>
<evidence type="ECO:0000256" key="5">
    <source>
        <dbReference type="ARBA" id="ARBA00023043"/>
    </source>
</evidence>
<dbReference type="EMBL" id="HBHK01020262">
    <property type="protein sequence ID" value="CAD9696470.1"/>
    <property type="molecule type" value="Transcribed_RNA"/>
</dbReference>
<dbReference type="PROSITE" id="PS50088">
    <property type="entry name" value="ANK_REPEAT"/>
    <property type="match status" value="2"/>
</dbReference>
<feature type="repeat" description="ANK" evidence="6">
    <location>
        <begin position="368"/>
        <end position="400"/>
    </location>
</feature>
<protein>
    <recommendedName>
        <fullName evidence="13">FYVE-type domain-containing protein</fullName>
    </recommendedName>
</protein>
<evidence type="ECO:0000256" key="1">
    <source>
        <dbReference type="ARBA" id="ARBA00022723"/>
    </source>
</evidence>
<sequence>MGDSSPRDEGEMPDFAKFLDGNELGEEEEQVDEKILNERELALAVTAMLSIPEDKVYFPENKKRRLLHQGGFASSCQVRSKIERSNSADSNRSVASNDKKTEKSEEVKSVKEVFSATKSFFKRKSTSMTKALASVTLGDDDGSSSIPMVETVKSYLEGQAGKEFKRSDMTQAFLFDDYFLLAKSNKGCPGLQVCAGFDLLNFAIRDMSSPCYFVEDHEEENSASEEEGDDDDSESTGGIKGAELLVNMIELVDTSTGDKFLVDGGEPGPRATWVENIVEAIQDAIISHRPIRASGRGWKHGILLSSLWAVAMEGKSYEFGKVLPKVDDVDEVDDEGATALHYACLMGHTLIVKQLIAAGASKNVMDNSLMTPLHYTAVHPSMGPAYVLLDKGADADAKNLKDQTPVYIACVQGATRADIATDDEAKLATENKTIEYIDALSQFGADLNAVDVSGDTALIACISIGNIPIVAALLRAGVDTEKTSSSSKQTALLVACSKPFPDAMLVTKLLAWGANPNAKDKDSKTALHSILSGDMVTLTEESRLVIDILISYGARIDLVDKSGNTAESLLRTYNIKFDDALRQWEGKSQPAVVATLVQTHPYRIPFSCDPGSSNWEEDGQVSACRSCACSFGLMTRRHHCRRCGQVFCGSCCNKQMTLKTRAESTSEPVPSKVRVCTGCFNSLSRSLTIAGRDIGVTSKQINAAQNEETRAALFGDAATRIGEKDTEGAAVSGQGKVSEVQETMQQAKIALIKRGEKLNKLADNSAELNNNAANFSSLARQLREREEKKASWFGFF</sequence>
<dbReference type="InterPro" id="IPR011011">
    <property type="entry name" value="Znf_FYVE_PHD"/>
</dbReference>
<keyword evidence="3 7" id="KW-0863">Zinc-finger</keyword>
<dbReference type="SUPFAM" id="SSF57903">
    <property type="entry name" value="FYVE/PHD zinc finger"/>
    <property type="match status" value="1"/>
</dbReference>
<dbReference type="InterPro" id="IPR002110">
    <property type="entry name" value="Ankyrin_rpt"/>
</dbReference>
<dbReference type="GO" id="GO:0008270">
    <property type="term" value="F:zinc ion binding"/>
    <property type="evidence" value="ECO:0007669"/>
    <property type="project" value="UniProtKB-KW"/>
</dbReference>
<dbReference type="InterPro" id="IPR013083">
    <property type="entry name" value="Znf_RING/FYVE/PHD"/>
</dbReference>
<name>A0A7S2WMD2_9STRA</name>
<evidence type="ECO:0000256" key="8">
    <source>
        <dbReference type="PROSITE-ProRule" id="PRU00290"/>
    </source>
</evidence>
<feature type="repeat" description="ANK" evidence="6">
    <location>
        <begin position="335"/>
        <end position="367"/>
    </location>
</feature>
<dbReference type="Pfam" id="PF12796">
    <property type="entry name" value="Ank_2"/>
    <property type="match status" value="2"/>
</dbReference>
<dbReference type="CDD" id="cd15760">
    <property type="entry name" value="FYVE_scVPS27p_like"/>
    <property type="match status" value="1"/>
</dbReference>
<evidence type="ECO:0000259" key="11">
    <source>
        <dbReference type="PROSITE" id="PS50892"/>
    </source>
</evidence>
<keyword evidence="8" id="KW-0175">Coiled coil</keyword>
<evidence type="ECO:0000256" key="6">
    <source>
        <dbReference type="PROSITE-ProRule" id="PRU00023"/>
    </source>
</evidence>
<evidence type="ECO:0000256" key="7">
    <source>
        <dbReference type="PROSITE-ProRule" id="PRU00091"/>
    </source>
</evidence>
<dbReference type="Pfam" id="PF01363">
    <property type="entry name" value="FYVE"/>
    <property type="match status" value="1"/>
</dbReference>
<evidence type="ECO:0000256" key="9">
    <source>
        <dbReference type="SAM" id="MobiDB-lite"/>
    </source>
</evidence>
<dbReference type="InterPro" id="IPR036770">
    <property type="entry name" value="Ankyrin_rpt-contain_sf"/>
</dbReference>
<evidence type="ECO:0000256" key="3">
    <source>
        <dbReference type="ARBA" id="ARBA00022771"/>
    </source>
</evidence>
<gene>
    <name evidence="12" type="ORF">QSP1433_LOCUS12863</name>
</gene>
<dbReference type="Gene3D" id="3.30.40.10">
    <property type="entry name" value="Zinc/RING finger domain, C3HC4 (zinc finger)"/>
    <property type="match status" value="1"/>
</dbReference>
<keyword evidence="1" id="KW-0479">Metal-binding</keyword>
<feature type="region of interest" description="Disordered" evidence="9">
    <location>
        <begin position="83"/>
        <end position="102"/>
    </location>
</feature>
<feature type="region of interest" description="Disordered" evidence="9">
    <location>
        <begin position="1"/>
        <end position="30"/>
    </location>
</feature>
<evidence type="ECO:0008006" key="13">
    <source>
        <dbReference type="Google" id="ProtNLM"/>
    </source>
</evidence>